<dbReference type="AlphaFoldDB" id="A0A418Y4F8"/>
<proteinExistence type="predicted"/>
<protein>
    <submittedName>
        <fullName evidence="1">Uncharacterized protein</fullName>
    </submittedName>
</protein>
<dbReference type="EMBL" id="QYUP01000084">
    <property type="protein sequence ID" value="RJG20482.1"/>
    <property type="molecule type" value="Genomic_DNA"/>
</dbReference>
<dbReference type="RefSeq" id="WP_119810347.1">
    <property type="nucleotide sequence ID" value="NZ_QYUP01000084.1"/>
</dbReference>
<gene>
    <name evidence="1" type="ORF">D3872_08445</name>
</gene>
<dbReference type="Proteomes" id="UP000284006">
    <property type="component" value="Unassembled WGS sequence"/>
</dbReference>
<sequence>MDKDREPARAAAEGSLAERKARLLRQGDFYRAGIVQAKHHIKQGARPENIFHTVVDHAVFALRSRVDGLLRPSGISVGTLMPYAMTALSFINRRRLQKPALGLAVLGALAAWYVHRRRAAHV</sequence>
<comment type="caution">
    <text evidence="1">The sequence shown here is derived from an EMBL/GenBank/DDBJ whole genome shotgun (WGS) entry which is preliminary data.</text>
</comment>
<keyword evidence="2" id="KW-1185">Reference proteome</keyword>
<name>A0A418Y4F8_9BURK</name>
<evidence type="ECO:0000313" key="1">
    <source>
        <dbReference type="EMBL" id="RJG20482.1"/>
    </source>
</evidence>
<accession>A0A418Y4F8</accession>
<organism evidence="1 2">
    <name type="scientific">Massilia cavernae</name>
    <dbReference type="NCBI Taxonomy" id="2320864"/>
    <lineage>
        <taxon>Bacteria</taxon>
        <taxon>Pseudomonadati</taxon>
        <taxon>Pseudomonadota</taxon>
        <taxon>Betaproteobacteria</taxon>
        <taxon>Burkholderiales</taxon>
        <taxon>Oxalobacteraceae</taxon>
        <taxon>Telluria group</taxon>
        <taxon>Massilia</taxon>
    </lineage>
</organism>
<reference evidence="1 2" key="1">
    <citation type="submission" date="2018-09" db="EMBL/GenBank/DDBJ databases">
        <authorList>
            <person name="Zhu H."/>
        </authorList>
    </citation>
    <scope>NUCLEOTIDE SEQUENCE [LARGE SCALE GENOMIC DNA]</scope>
    <source>
        <strain evidence="1 2">K1S02-61</strain>
    </source>
</reference>
<dbReference type="OrthoDB" id="8777245at2"/>
<evidence type="ECO:0000313" key="2">
    <source>
        <dbReference type="Proteomes" id="UP000284006"/>
    </source>
</evidence>